<dbReference type="PANTHER" id="PTHR11487">
    <property type="entry name" value="THIOESTERASE"/>
    <property type="match status" value="1"/>
</dbReference>
<proteinExistence type="inferred from homology"/>
<reference evidence="3 4" key="1">
    <citation type="submission" date="2021-07" db="EMBL/GenBank/DDBJ databases">
        <title>Clostridium weizhouense sp. nov., an anaerobic bacterium isolated from activated sludge of Petroleum wastewater.</title>
        <authorList>
            <person name="Li Q."/>
        </authorList>
    </citation>
    <scope>NUCLEOTIDE SEQUENCE [LARGE SCALE GENOMIC DNA]</scope>
    <source>
        <strain evidence="3 4">YB-6</strain>
    </source>
</reference>
<dbReference type="SUPFAM" id="SSF53474">
    <property type="entry name" value="alpha/beta-Hydrolases"/>
    <property type="match status" value="1"/>
</dbReference>
<dbReference type="Pfam" id="PF00975">
    <property type="entry name" value="Thioesterase"/>
    <property type="match status" value="1"/>
</dbReference>
<organism evidence="3 4">
    <name type="scientific">Clostridium weizhouense</name>
    <dbReference type="NCBI Taxonomy" id="2859781"/>
    <lineage>
        <taxon>Bacteria</taxon>
        <taxon>Bacillati</taxon>
        <taxon>Bacillota</taxon>
        <taxon>Clostridia</taxon>
        <taxon>Eubacteriales</taxon>
        <taxon>Clostridiaceae</taxon>
        <taxon>Clostridium</taxon>
    </lineage>
</organism>
<feature type="domain" description="Thioesterase" evidence="2">
    <location>
        <begin position="22"/>
        <end position="245"/>
    </location>
</feature>
<dbReference type="Gene3D" id="3.40.50.1820">
    <property type="entry name" value="alpha/beta hydrolase"/>
    <property type="match status" value="1"/>
</dbReference>
<evidence type="ECO:0000259" key="2">
    <source>
        <dbReference type="Pfam" id="PF00975"/>
    </source>
</evidence>
<comment type="caution">
    <text evidence="3">The sequence shown here is derived from an EMBL/GenBank/DDBJ whole genome shotgun (WGS) entry which is preliminary data.</text>
</comment>
<dbReference type="InterPro" id="IPR029058">
    <property type="entry name" value="AB_hydrolase_fold"/>
</dbReference>
<accession>A0ABS7AMI5</accession>
<keyword evidence="4" id="KW-1185">Reference proteome</keyword>
<evidence type="ECO:0000313" key="3">
    <source>
        <dbReference type="EMBL" id="MBW6409616.1"/>
    </source>
</evidence>
<comment type="similarity">
    <text evidence="1">Belongs to the thioesterase family.</text>
</comment>
<dbReference type="EMBL" id="JAHXPT010000003">
    <property type="protein sequence ID" value="MBW6409616.1"/>
    <property type="molecule type" value="Genomic_DNA"/>
</dbReference>
<dbReference type="RefSeq" id="WP_219778665.1">
    <property type="nucleotide sequence ID" value="NZ_JAHXPT010000003.1"/>
</dbReference>
<dbReference type="Proteomes" id="UP001519921">
    <property type="component" value="Unassembled WGS sequence"/>
</dbReference>
<protein>
    <submittedName>
        <fullName evidence="3">Thioesterase</fullName>
    </submittedName>
</protein>
<evidence type="ECO:0000313" key="4">
    <source>
        <dbReference type="Proteomes" id="UP001519921"/>
    </source>
</evidence>
<dbReference type="PANTHER" id="PTHR11487:SF0">
    <property type="entry name" value="S-ACYL FATTY ACID SYNTHASE THIOESTERASE, MEDIUM CHAIN"/>
    <property type="match status" value="1"/>
</dbReference>
<name>A0ABS7AMI5_9CLOT</name>
<evidence type="ECO:0000256" key="1">
    <source>
        <dbReference type="ARBA" id="ARBA00007169"/>
    </source>
</evidence>
<sequence>MEFKKSLSSYLINVPKETDKIRIFCFPYAGGGASTYREWQKTFFNYIGIYSIQLPGRENRMNESPIDDINKLVREISEELVQYLDRPFVFFGHSLGAKIAYEVCRYIRRIWNVKPYHLIISGSRAPQIPEDKPIHHLKDNLFIKELQRFSGTPKEILNSKELMNLFLPMLRADFTLDEEYVYCKDKPLECPITAFAGIEDKEAVKEDVELWNIHTNKEFDIQMFSGGHFFIRTEKDKVLDSISKIIERYIN</sequence>
<gene>
    <name evidence="3" type="ORF">KYD98_05885</name>
</gene>
<dbReference type="InterPro" id="IPR012223">
    <property type="entry name" value="TEII"/>
</dbReference>
<dbReference type="InterPro" id="IPR001031">
    <property type="entry name" value="Thioesterase"/>
</dbReference>